<dbReference type="AlphaFoldDB" id="A0A9X5BC73"/>
<feature type="compositionally biased region" description="Acidic residues" evidence="1">
    <location>
        <begin position="173"/>
        <end position="190"/>
    </location>
</feature>
<name>A0A9X5BC73_9FIRM</name>
<comment type="caution">
    <text evidence="3">The sequence shown here is derived from an EMBL/GenBank/DDBJ whole genome shotgun (WGS) entry which is preliminary data.</text>
</comment>
<dbReference type="CDD" id="cd13120">
    <property type="entry name" value="BF2867_like_N"/>
    <property type="match status" value="1"/>
</dbReference>
<sequence length="834" mass="93990">MKRIFSILLFFSMAAALVSGCGNNKDNLGVGTSDIGGDINTTEENKNGDGTNGASGENNENTAMGRYVETAIDLSEYCIRTDSLTKYEDGTLVIPDYYNSPIVSRDNGETWEPEGTEWFTKLMKEDAYIMDMAYGPDGTAVVIYDKSDDNTDSEDDSNTDSEEDPAETKDSDNQDEESESEALGENETETDNSKEDEYRLDPVGFIVKPDGTQIPIQISVEEDDAYMRNVWVSDKGRIFVSTLGTNIYEIKEDGTAEKFLTIEDRTELIAFQGDLMIIDGSRFGDLILYDMEKKERVVDEVLNDFVSENYKERDVYNGSEFFDLYIFPGEEGVIYLAGKKGLHRHVIGGSTVEQIIDGSLSCFNNPSYSLHGMVTLPDNEFLALFGGGKLVRFTYNPDIPTVPNERVKVYSLEDNDTVRQAITIYQSNNPEVYVEYEVGLGEGNSITRDDALKKLNTQIMAGEGPDLLVLDDMPIDSYMSKGLLLDLSECLNSLNGENEIFESIKNAFKKDDKIYMIPCEIQLPMVQGDEKYISQMKDMKGIADAFEDLREDNEGKALVYACTEKGILGIFSMVCAPAWKTETGELNKESIEEFLLQCKRIYDAQMEGLPEKFLEDYELNNENLIAYYDTPRDNPDWIRSLDWFNYLSGKIQMVCGSLTDVNEYAEFRSIMRKKEFADDVYMPLDGQSKNIFIPKNLVGISAASNNIERTEELLKVLLGKENQSYLFKGMPVNKAALEGEFIIDEKYVSEEGIYSYIGASDQDGIMVDLEVYVLDENQQQELRDWIENVNMPYIVDTVLEEAVYKEGTKYLRGATSLDEAVKAIEQSVAIYMSE</sequence>
<feature type="region of interest" description="Disordered" evidence="1">
    <location>
        <begin position="143"/>
        <end position="199"/>
    </location>
</feature>
<feature type="signal peptide" evidence="2">
    <location>
        <begin position="1"/>
        <end position="21"/>
    </location>
</feature>
<reference evidence="3" key="1">
    <citation type="submission" date="2018-09" db="EMBL/GenBank/DDBJ databases">
        <title>Murine metabolic-syndrome-specific gut microbial biobank.</title>
        <authorList>
            <person name="Liu C."/>
        </authorList>
    </citation>
    <scope>NUCLEOTIDE SEQUENCE</scope>
    <source>
        <strain evidence="3">D42-62</strain>
    </source>
</reference>
<keyword evidence="2" id="KW-0732">Signal</keyword>
<evidence type="ECO:0000313" key="4">
    <source>
        <dbReference type="Proteomes" id="UP001154420"/>
    </source>
</evidence>
<proteinExistence type="predicted"/>
<evidence type="ECO:0000256" key="2">
    <source>
        <dbReference type="SAM" id="SignalP"/>
    </source>
</evidence>
<gene>
    <name evidence="3" type="ORF">D5281_00160</name>
</gene>
<dbReference type="Gene3D" id="3.40.190.10">
    <property type="entry name" value="Periplasmic binding protein-like II"/>
    <property type="match status" value="1"/>
</dbReference>
<feature type="chain" id="PRO_5040973909" evidence="2">
    <location>
        <begin position="22"/>
        <end position="834"/>
    </location>
</feature>
<dbReference type="InterPro" id="IPR006059">
    <property type="entry name" value="SBP"/>
</dbReference>
<feature type="compositionally biased region" description="Polar residues" evidence="1">
    <location>
        <begin position="48"/>
        <end position="61"/>
    </location>
</feature>
<dbReference type="EMBL" id="QZDT01000001">
    <property type="protein sequence ID" value="NBJ91040.1"/>
    <property type="molecule type" value="Genomic_DNA"/>
</dbReference>
<dbReference type="RefSeq" id="WP_160558144.1">
    <property type="nucleotide sequence ID" value="NZ_QZDT01000001.1"/>
</dbReference>
<organism evidence="3 4">
    <name type="scientific">Parablautia muri</name>
    <dbReference type="NCBI Taxonomy" id="2320879"/>
    <lineage>
        <taxon>Bacteria</taxon>
        <taxon>Bacillati</taxon>
        <taxon>Bacillota</taxon>
        <taxon>Clostridia</taxon>
        <taxon>Lachnospirales</taxon>
        <taxon>Lachnospiraceae</taxon>
        <taxon>Parablautia</taxon>
    </lineage>
</organism>
<keyword evidence="4" id="KW-1185">Reference proteome</keyword>
<dbReference type="Proteomes" id="UP001154420">
    <property type="component" value="Unassembled WGS sequence"/>
</dbReference>
<dbReference type="Pfam" id="PF13416">
    <property type="entry name" value="SBP_bac_8"/>
    <property type="match status" value="1"/>
</dbReference>
<feature type="region of interest" description="Disordered" evidence="1">
    <location>
        <begin position="35"/>
        <end position="61"/>
    </location>
</feature>
<evidence type="ECO:0000313" key="3">
    <source>
        <dbReference type="EMBL" id="NBJ91040.1"/>
    </source>
</evidence>
<evidence type="ECO:0000256" key="1">
    <source>
        <dbReference type="SAM" id="MobiDB-lite"/>
    </source>
</evidence>
<protein>
    <submittedName>
        <fullName evidence="3">Extracellular solute-binding protein</fullName>
    </submittedName>
</protein>
<dbReference type="SUPFAM" id="SSF63829">
    <property type="entry name" value="Calcium-dependent phosphotriesterase"/>
    <property type="match status" value="1"/>
</dbReference>
<dbReference type="PROSITE" id="PS51257">
    <property type="entry name" value="PROKAR_LIPOPROTEIN"/>
    <property type="match status" value="1"/>
</dbReference>
<dbReference type="SUPFAM" id="SSF53850">
    <property type="entry name" value="Periplasmic binding protein-like II"/>
    <property type="match status" value="1"/>
</dbReference>
<accession>A0A9X5BC73</accession>
<dbReference type="OrthoDB" id="2081033at2"/>
<feature type="compositionally biased region" description="Acidic residues" evidence="1">
    <location>
        <begin position="150"/>
        <end position="165"/>
    </location>
</feature>